<reference evidence="2" key="1">
    <citation type="journal article" date="2019" name="Int. J. Syst. Evol. Microbiol.">
        <title>The Global Catalogue of Microorganisms (GCM) 10K type strain sequencing project: providing services to taxonomists for standard genome sequencing and annotation.</title>
        <authorList>
            <consortium name="The Broad Institute Genomics Platform"/>
            <consortium name="The Broad Institute Genome Sequencing Center for Infectious Disease"/>
            <person name="Wu L."/>
            <person name="Ma J."/>
        </authorList>
    </citation>
    <scope>NUCLEOTIDE SEQUENCE [LARGE SCALE GENOMIC DNA]</scope>
    <source>
        <strain evidence="2">NBRC 105830</strain>
    </source>
</reference>
<dbReference type="Proteomes" id="UP001157109">
    <property type="component" value="Unassembled WGS sequence"/>
</dbReference>
<dbReference type="EMBL" id="BSUJ01000001">
    <property type="protein sequence ID" value="GMA18292.1"/>
    <property type="molecule type" value="Genomic_DNA"/>
</dbReference>
<dbReference type="RefSeq" id="WP_284283440.1">
    <property type="nucleotide sequence ID" value="NZ_BSUJ01000001.1"/>
</dbReference>
<accession>A0ABQ6HJC3</accession>
<organism evidence="1 2">
    <name type="scientific">Arsenicicoccus piscis</name>
    <dbReference type="NCBI Taxonomy" id="673954"/>
    <lineage>
        <taxon>Bacteria</taxon>
        <taxon>Bacillati</taxon>
        <taxon>Actinomycetota</taxon>
        <taxon>Actinomycetes</taxon>
        <taxon>Micrococcales</taxon>
        <taxon>Intrasporangiaceae</taxon>
        <taxon>Arsenicicoccus</taxon>
    </lineage>
</organism>
<gene>
    <name evidence="1" type="ORF">GCM10025862_03130</name>
</gene>
<evidence type="ECO:0000313" key="1">
    <source>
        <dbReference type="EMBL" id="GMA18292.1"/>
    </source>
</evidence>
<keyword evidence="2" id="KW-1185">Reference proteome</keyword>
<comment type="caution">
    <text evidence="1">The sequence shown here is derived from an EMBL/GenBank/DDBJ whole genome shotgun (WGS) entry which is preliminary data.</text>
</comment>
<protein>
    <recommendedName>
        <fullName evidence="3">LppX_LprAFG lipoprotein</fullName>
    </recommendedName>
</protein>
<sequence>MPGAELATALTAAINDRSSVRLDLAGAAGTGTMLVDTKAQAAKLTLKIPSGRTYVLVRKDSATWIKGVSKDPAKPWTALAADGSDPVSKQLGGSAVFPQLNLTKFTGLFAGLLGDKTRSGDGSQVRFEVPAATYFQVMGGPSELRSAVTKPIDVVLKTDADGLPTSLVSTMVVKASPVVDTTTYSGWGKPVDVQAPDAALVAP</sequence>
<dbReference type="Gene3D" id="2.50.20.20">
    <property type="match status" value="1"/>
</dbReference>
<evidence type="ECO:0000313" key="2">
    <source>
        <dbReference type="Proteomes" id="UP001157109"/>
    </source>
</evidence>
<evidence type="ECO:0008006" key="3">
    <source>
        <dbReference type="Google" id="ProtNLM"/>
    </source>
</evidence>
<name>A0ABQ6HJC3_9MICO</name>
<proteinExistence type="predicted"/>